<gene>
    <name evidence="1" type="ORF">L6164_003575</name>
</gene>
<name>A0ACB9Q378_BAUVA</name>
<protein>
    <submittedName>
        <fullName evidence="1">Uncharacterized protein</fullName>
    </submittedName>
</protein>
<reference evidence="1 2" key="1">
    <citation type="journal article" date="2022" name="DNA Res.">
        <title>Chromosomal-level genome assembly of the orchid tree Bauhinia variegata (Leguminosae; Cercidoideae) supports the allotetraploid origin hypothesis of Bauhinia.</title>
        <authorList>
            <person name="Zhong Y."/>
            <person name="Chen Y."/>
            <person name="Zheng D."/>
            <person name="Pang J."/>
            <person name="Liu Y."/>
            <person name="Luo S."/>
            <person name="Meng S."/>
            <person name="Qian L."/>
            <person name="Wei D."/>
            <person name="Dai S."/>
            <person name="Zhou R."/>
        </authorList>
    </citation>
    <scope>NUCLEOTIDE SEQUENCE [LARGE SCALE GENOMIC DNA]</scope>
    <source>
        <strain evidence="1">BV-YZ2020</strain>
    </source>
</reference>
<keyword evidence="2" id="KW-1185">Reference proteome</keyword>
<dbReference type="EMBL" id="CM039427">
    <property type="protein sequence ID" value="KAI4354729.1"/>
    <property type="molecule type" value="Genomic_DNA"/>
</dbReference>
<dbReference type="Proteomes" id="UP000828941">
    <property type="component" value="Chromosome 2"/>
</dbReference>
<proteinExistence type="predicted"/>
<evidence type="ECO:0000313" key="1">
    <source>
        <dbReference type="EMBL" id="KAI4354729.1"/>
    </source>
</evidence>
<organism evidence="1 2">
    <name type="scientific">Bauhinia variegata</name>
    <name type="common">Purple orchid tree</name>
    <name type="synonym">Phanera variegata</name>
    <dbReference type="NCBI Taxonomy" id="167791"/>
    <lineage>
        <taxon>Eukaryota</taxon>
        <taxon>Viridiplantae</taxon>
        <taxon>Streptophyta</taxon>
        <taxon>Embryophyta</taxon>
        <taxon>Tracheophyta</taxon>
        <taxon>Spermatophyta</taxon>
        <taxon>Magnoliopsida</taxon>
        <taxon>eudicotyledons</taxon>
        <taxon>Gunneridae</taxon>
        <taxon>Pentapetalae</taxon>
        <taxon>rosids</taxon>
        <taxon>fabids</taxon>
        <taxon>Fabales</taxon>
        <taxon>Fabaceae</taxon>
        <taxon>Cercidoideae</taxon>
        <taxon>Cercideae</taxon>
        <taxon>Bauhiniinae</taxon>
        <taxon>Bauhinia</taxon>
    </lineage>
</organism>
<sequence>MAPLPASAEQRVDMPREEFEPAMWRSECCIYEVPEILRKGKPEAYTPQLVSIGPLHHNDEKLKPMEKQKKQYYHYFQARLQDSHQKEALTNFETFIEKKEVDIRGCYSKKCDLSKQEFVEMMLLDSVFIMELFLRESKQEEDLLFRKLWIKNLIKLDLSLLENQIPMFVLVKLYNKVFPDGSNDGFLKLACDYFTDLFKTFQGGHRTEDSNLDTFHRSKHFTDMIRYSTFPSHEVLKKWQQSETPNSVELKIGVTALDAAGITFEKIEKQPLLAIEFKKSYFKSRLRIPQLIVDDGTEILLWNLLALEQCHYPWKAYICSYLDLLDSLIDSKGDVDFLIENAQVIVNNVGRNKQVAIMINSLCKEVRVGWSCYSDIIQKLNEHYNKGWNRNMAKLKSVYFCDLWRGSSTVVGVAVFLFSVFNTAHTFFKGRQGLGNRKEIFREKESAMASAAASAEHKIDIRIEELQLWWPECCIYDVPEILRKEKPEAYTPQLISIGPLHHNEEKMKPMEKQKKLYHHYFQTRLQDSHQKEALKKFKTFLESEENHIRRCYSNKCEDFSKQEFVQMILLDSVFIMELFLRNFTWKQIQSKEDHSNQTEQEKDLLDQFEKDLLFSKLWISGVILRDLLLLENQLPIFVLIELYNNVVPDLVKQGESFHKLACYYFAILVPSLNRDLHEYEIYERSEHFSDLIRYSWFPSDPEHLKPDKPDIAQLKTARKLAEAGITFEKIQNGPLLAVDFQKKKFLNKLPCLSTIPRINVFKSRLRIPQLIVDEGTEILLRNLIALEQCHYPKKAYICNYVAFMDCLIDTKEDVDFFIEKQIIVKNLGSSKEVATLLNSLCKEVHLSLSCYAGIIRDLNRHYNNGWNHSMATLKSVYFCDLWRSSATVVGIAVFFFSVFNTVRTFLKGF</sequence>
<comment type="caution">
    <text evidence="1">The sequence shown here is derived from an EMBL/GenBank/DDBJ whole genome shotgun (WGS) entry which is preliminary data.</text>
</comment>
<evidence type="ECO:0000313" key="2">
    <source>
        <dbReference type="Proteomes" id="UP000828941"/>
    </source>
</evidence>
<accession>A0ACB9Q378</accession>